<gene>
    <name evidence="2" type="ORF">TIFTF001_031114</name>
</gene>
<evidence type="ECO:0000313" key="2">
    <source>
        <dbReference type="EMBL" id="GMN62015.1"/>
    </source>
</evidence>
<reference evidence="2" key="1">
    <citation type="submission" date="2023-07" db="EMBL/GenBank/DDBJ databases">
        <title>draft genome sequence of fig (Ficus carica).</title>
        <authorList>
            <person name="Takahashi T."/>
            <person name="Nishimura K."/>
        </authorList>
    </citation>
    <scope>NUCLEOTIDE SEQUENCE</scope>
</reference>
<sequence>MTELFSGQSPVSRQIPGRFAAEAHRMALPGAQPTTLPPLLPFSPFRRGLNASPVKAIRPAAVFLFKRSRGRLDLEGSASRVHRRSWIARGEEKSAATEPGLHASPSQQSISSESRRQLYSRAKEPELQRTEQGDLFDLAGGERNSAGRSELVAEDRASSSEEERNGLREEREKGVFGKMKFD</sequence>
<protein>
    <submittedName>
        <fullName evidence="2">Uncharacterized protein</fullName>
    </submittedName>
</protein>
<name>A0AA88J4P8_FICCA</name>
<dbReference type="AlphaFoldDB" id="A0AA88J4P8"/>
<keyword evidence="3" id="KW-1185">Reference proteome</keyword>
<accession>A0AA88J4P8</accession>
<evidence type="ECO:0000313" key="3">
    <source>
        <dbReference type="Proteomes" id="UP001187192"/>
    </source>
</evidence>
<feature type="region of interest" description="Disordered" evidence="1">
    <location>
        <begin position="88"/>
        <end position="182"/>
    </location>
</feature>
<feature type="compositionally biased region" description="Basic and acidic residues" evidence="1">
    <location>
        <begin position="151"/>
        <end position="182"/>
    </location>
</feature>
<feature type="compositionally biased region" description="Basic and acidic residues" evidence="1">
    <location>
        <begin position="113"/>
        <end position="132"/>
    </location>
</feature>
<dbReference type="EMBL" id="BTGU01000121">
    <property type="protein sequence ID" value="GMN62015.1"/>
    <property type="molecule type" value="Genomic_DNA"/>
</dbReference>
<proteinExistence type="predicted"/>
<organism evidence="2 3">
    <name type="scientific">Ficus carica</name>
    <name type="common">Common fig</name>
    <dbReference type="NCBI Taxonomy" id="3494"/>
    <lineage>
        <taxon>Eukaryota</taxon>
        <taxon>Viridiplantae</taxon>
        <taxon>Streptophyta</taxon>
        <taxon>Embryophyta</taxon>
        <taxon>Tracheophyta</taxon>
        <taxon>Spermatophyta</taxon>
        <taxon>Magnoliopsida</taxon>
        <taxon>eudicotyledons</taxon>
        <taxon>Gunneridae</taxon>
        <taxon>Pentapetalae</taxon>
        <taxon>rosids</taxon>
        <taxon>fabids</taxon>
        <taxon>Rosales</taxon>
        <taxon>Moraceae</taxon>
        <taxon>Ficeae</taxon>
        <taxon>Ficus</taxon>
    </lineage>
</organism>
<evidence type="ECO:0000256" key="1">
    <source>
        <dbReference type="SAM" id="MobiDB-lite"/>
    </source>
</evidence>
<comment type="caution">
    <text evidence="2">The sequence shown here is derived from an EMBL/GenBank/DDBJ whole genome shotgun (WGS) entry which is preliminary data.</text>
</comment>
<dbReference type="Proteomes" id="UP001187192">
    <property type="component" value="Unassembled WGS sequence"/>
</dbReference>